<evidence type="ECO:0000256" key="3">
    <source>
        <dbReference type="ARBA" id="ARBA00022692"/>
    </source>
</evidence>
<dbReference type="Pfam" id="PF07690">
    <property type="entry name" value="MFS_1"/>
    <property type="match status" value="1"/>
</dbReference>
<protein>
    <recommendedName>
        <fullName evidence="6">Major facilitator superfamily (MFS) profile domain-containing protein</fullName>
    </recommendedName>
</protein>
<comment type="subcellular location">
    <subcellularLocation>
        <location evidence="1">Cell membrane</location>
        <topology evidence="1">Multi-pass membrane protein</topology>
    </subcellularLocation>
</comment>
<dbReference type="GO" id="GO:0005886">
    <property type="term" value="C:plasma membrane"/>
    <property type="evidence" value="ECO:0007669"/>
    <property type="project" value="UniProtKB-SubCell"/>
</dbReference>
<proteinExistence type="predicted"/>
<dbReference type="KEGG" id="clw:CLAC_08130"/>
<dbReference type="Gene3D" id="1.20.1250.20">
    <property type="entry name" value="MFS general substrate transporter like domains"/>
    <property type="match status" value="1"/>
</dbReference>
<dbReference type="PANTHER" id="PTHR42718">
    <property type="entry name" value="MAJOR FACILITATOR SUPERFAMILY MULTIDRUG TRANSPORTER MFSC"/>
    <property type="match status" value="1"/>
</dbReference>
<reference evidence="7 8" key="1">
    <citation type="submission" date="2013-10" db="EMBL/GenBank/DDBJ databases">
        <title>Complete genome sequence of Corynebacterium lactis DSM 45799(T), isolated from raw cow milk.</title>
        <authorList>
            <person name="Ruckert C."/>
            <person name="Albersmeier A."/>
            <person name="Lipski A."/>
            <person name="Kalinowski J."/>
        </authorList>
    </citation>
    <scope>NUCLEOTIDE SEQUENCE [LARGE SCALE GENOMIC DNA]</scope>
    <source>
        <strain evidence="7 8">RW2-5</strain>
    </source>
</reference>
<keyword evidence="2" id="KW-0813">Transport</keyword>
<organism evidence="7 8">
    <name type="scientific">Corynebacterium lactis RW2-5</name>
    <dbReference type="NCBI Taxonomy" id="1408189"/>
    <lineage>
        <taxon>Bacteria</taxon>
        <taxon>Bacillati</taxon>
        <taxon>Actinomycetota</taxon>
        <taxon>Actinomycetes</taxon>
        <taxon>Mycobacteriales</taxon>
        <taxon>Corynebacteriaceae</taxon>
        <taxon>Corynebacterium</taxon>
    </lineage>
</organism>
<evidence type="ECO:0000313" key="8">
    <source>
        <dbReference type="Proteomes" id="UP000058446"/>
    </source>
</evidence>
<dbReference type="PANTHER" id="PTHR42718:SF9">
    <property type="entry name" value="MAJOR FACILITATOR SUPERFAMILY MULTIDRUG TRANSPORTER MFSC"/>
    <property type="match status" value="1"/>
</dbReference>
<evidence type="ECO:0000313" key="7">
    <source>
        <dbReference type="EMBL" id="ALA67692.1"/>
    </source>
</evidence>
<dbReference type="PATRIC" id="fig|1408189.4.peg.1630"/>
<dbReference type="InterPro" id="IPR011701">
    <property type="entry name" value="MFS"/>
</dbReference>
<sequence>MPRTAQTGHENRWKIFAILIFGVSLIVLDTTIVAVSLPTIIRSLSLNLTEAQWVSSLYSVVFAALLLIMGTLGDKFGRTRIFRVGLIVFAVASALAALSASAGLLIFARGLQGVGGAMILPATLATINATFRDKERATAFGIWGAVMASMAAIGPLLGGWLTQTFSWHWIFIINIPIVAGLLLAGIKVFRGFEDRGEVAGFDIPGTLLSAISLGFLVYGLIEATTFGWWTPKGETSIFGLSPTPFYIAVGILFAIAFLVLEGSRLRNGRPVLLDLKLFRIPSFSNGNVTALTVALGEFSALFVLPLYLISVLGLGTIQAGWVLATMSLGSFVSGAAARHVAAKFGPARTVIIGLVLEIAGILVAGLLIGPEASAWLLAVVLAVYGTGVGFASAQLASVVLAEVPVASSGMGSATQSTARQLGSALGVAVAGTVLATSLTSQLPDALATAHVPDAAIDGLTSATADSAGSAIPALTERFGPGIGGVLSNAFADATSMVLYFSAGVLVIGLLSAFRLSIQKKATADV</sequence>
<feature type="domain" description="Major facilitator superfamily (MFS) profile" evidence="6">
    <location>
        <begin position="15"/>
        <end position="520"/>
    </location>
</feature>
<dbReference type="GO" id="GO:0022857">
    <property type="term" value="F:transmembrane transporter activity"/>
    <property type="evidence" value="ECO:0007669"/>
    <property type="project" value="InterPro"/>
</dbReference>
<dbReference type="Proteomes" id="UP000058446">
    <property type="component" value="Chromosome"/>
</dbReference>
<dbReference type="AlphaFoldDB" id="A0A0K2H0X0"/>
<name>A0A0K2H0X0_9CORY</name>
<dbReference type="EMBL" id="CP006841">
    <property type="protein sequence ID" value="ALA67692.1"/>
    <property type="molecule type" value="Genomic_DNA"/>
</dbReference>
<keyword evidence="5" id="KW-0472">Membrane</keyword>
<evidence type="ECO:0000259" key="6">
    <source>
        <dbReference type="PROSITE" id="PS50850"/>
    </source>
</evidence>
<dbReference type="InterPro" id="IPR020846">
    <property type="entry name" value="MFS_dom"/>
</dbReference>
<keyword evidence="3" id="KW-0812">Transmembrane</keyword>
<evidence type="ECO:0000256" key="1">
    <source>
        <dbReference type="ARBA" id="ARBA00004651"/>
    </source>
</evidence>
<evidence type="ECO:0000256" key="5">
    <source>
        <dbReference type="ARBA" id="ARBA00023136"/>
    </source>
</evidence>
<dbReference type="PROSITE" id="PS50850">
    <property type="entry name" value="MFS"/>
    <property type="match status" value="1"/>
</dbReference>
<dbReference type="CDD" id="cd17321">
    <property type="entry name" value="MFS_MMR_MDR_like"/>
    <property type="match status" value="1"/>
</dbReference>
<dbReference type="InterPro" id="IPR036259">
    <property type="entry name" value="MFS_trans_sf"/>
</dbReference>
<dbReference type="Gene3D" id="1.20.1720.10">
    <property type="entry name" value="Multidrug resistance protein D"/>
    <property type="match status" value="1"/>
</dbReference>
<evidence type="ECO:0000256" key="4">
    <source>
        <dbReference type="ARBA" id="ARBA00022989"/>
    </source>
</evidence>
<evidence type="ECO:0000256" key="2">
    <source>
        <dbReference type="ARBA" id="ARBA00022448"/>
    </source>
</evidence>
<keyword evidence="8" id="KW-1185">Reference proteome</keyword>
<keyword evidence="4" id="KW-1133">Transmembrane helix</keyword>
<accession>A0A0K2H0X0</accession>
<gene>
    <name evidence="7" type="ORF">CLAC_08130</name>
</gene>
<dbReference type="OrthoDB" id="7375466at2"/>
<dbReference type="SUPFAM" id="SSF103473">
    <property type="entry name" value="MFS general substrate transporter"/>
    <property type="match status" value="1"/>
</dbReference>